<keyword evidence="2" id="KW-1185">Reference proteome</keyword>
<gene>
    <name evidence="1" type="ORF">JI435_413500</name>
</gene>
<protein>
    <submittedName>
        <fullName evidence="1">Uncharacterized protein</fullName>
    </submittedName>
</protein>
<reference evidence="2" key="1">
    <citation type="journal article" date="2021" name="BMC Genomics">
        <title>Chromosome-level genome assembly and manually-curated proteome of model necrotroph Parastagonospora nodorum Sn15 reveals a genome-wide trove of candidate effector homologs, and redundancy of virulence-related functions within an accessory chromosome.</title>
        <authorList>
            <person name="Bertazzoni S."/>
            <person name="Jones D.A.B."/>
            <person name="Phan H.T."/>
            <person name="Tan K.-C."/>
            <person name="Hane J.K."/>
        </authorList>
    </citation>
    <scope>NUCLEOTIDE SEQUENCE [LARGE SCALE GENOMIC DNA]</scope>
    <source>
        <strain evidence="2">SN15 / ATCC MYA-4574 / FGSC 10173)</strain>
    </source>
</reference>
<dbReference type="Proteomes" id="UP000663193">
    <property type="component" value="Chromosome 9"/>
</dbReference>
<dbReference type="VEuPathDB" id="FungiDB:JI435_413500"/>
<organism evidence="1 2">
    <name type="scientific">Phaeosphaeria nodorum (strain SN15 / ATCC MYA-4574 / FGSC 10173)</name>
    <name type="common">Glume blotch fungus</name>
    <name type="synonym">Parastagonospora nodorum</name>
    <dbReference type="NCBI Taxonomy" id="321614"/>
    <lineage>
        <taxon>Eukaryota</taxon>
        <taxon>Fungi</taxon>
        <taxon>Dikarya</taxon>
        <taxon>Ascomycota</taxon>
        <taxon>Pezizomycotina</taxon>
        <taxon>Dothideomycetes</taxon>
        <taxon>Pleosporomycetidae</taxon>
        <taxon>Pleosporales</taxon>
        <taxon>Pleosporineae</taxon>
        <taxon>Phaeosphaeriaceae</taxon>
        <taxon>Parastagonospora</taxon>
    </lineage>
</organism>
<accession>A0A7U2F6M0</accession>
<dbReference type="AlphaFoldDB" id="A0A7U2F6M0"/>
<evidence type="ECO:0000313" key="1">
    <source>
        <dbReference type="EMBL" id="QRC99456.1"/>
    </source>
</evidence>
<dbReference type="EMBL" id="CP069031">
    <property type="protein sequence ID" value="QRC99456.1"/>
    <property type="molecule type" value="Genomic_DNA"/>
</dbReference>
<name>A0A7U2F6M0_PHANO</name>
<proteinExistence type="predicted"/>
<evidence type="ECO:0000313" key="2">
    <source>
        <dbReference type="Proteomes" id="UP000663193"/>
    </source>
</evidence>
<sequence length="57" mass="6442">MSLKPCIQGVGTMTWAASISMEGRRREVLVGELSEIHPGSMYGKNWFPCEMDALWRP</sequence>